<accession>Q1DB93</accession>
<organism evidence="2 3">
    <name type="scientific">Myxococcus xanthus (strain DK1622)</name>
    <dbReference type="NCBI Taxonomy" id="246197"/>
    <lineage>
        <taxon>Bacteria</taxon>
        <taxon>Pseudomonadati</taxon>
        <taxon>Myxococcota</taxon>
        <taxon>Myxococcia</taxon>
        <taxon>Myxococcales</taxon>
        <taxon>Cystobacterineae</taxon>
        <taxon>Myxococcaceae</taxon>
        <taxon>Myxococcus</taxon>
    </lineage>
</organism>
<feature type="compositionally biased region" description="Polar residues" evidence="1">
    <location>
        <begin position="142"/>
        <end position="151"/>
    </location>
</feature>
<evidence type="ECO:0000313" key="3">
    <source>
        <dbReference type="Proteomes" id="UP000002402"/>
    </source>
</evidence>
<dbReference type="eggNOG" id="COG3023">
    <property type="taxonomic scope" value="Bacteria"/>
</dbReference>
<evidence type="ECO:0000256" key="1">
    <source>
        <dbReference type="SAM" id="MobiDB-lite"/>
    </source>
</evidence>
<gene>
    <name evidence="2" type="ordered locus">MXAN_1834</name>
</gene>
<dbReference type="Proteomes" id="UP000002402">
    <property type="component" value="Chromosome"/>
</dbReference>
<protein>
    <submittedName>
        <fullName evidence="2">Uncharacterized protein</fullName>
    </submittedName>
</protein>
<dbReference type="EnsemblBacteria" id="ABF89002">
    <property type="protein sequence ID" value="ABF89002"/>
    <property type="gene ID" value="MXAN_1834"/>
</dbReference>
<reference evidence="2 3" key="1">
    <citation type="journal article" date="2006" name="Proc. Natl. Acad. Sci. U.S.A.">
        <title>Evolution of sensory complexity recorded in a myxobacterial genome.</title>
        <authorList>
            <person name="Goldman B.S."/>
            <person name="Nierman W.C."/>
            <person name="Kaiser D."/>
            <person name="Slater S.C."/>
            <person name="Durkin A.S."/>
            <person name="Eisen J.A."/>
            <person name="Ronning C.M."/>
            <person name="Barbazuk W.B."/>
            <person name="Blanchard M."/>
            <person name="Field C."/>
            <person name="Halling C."/>
            <person name="Hinkle G."/>
            <person name="Iartchuk O."/>
            <person name="Kim H.S."/>
            <person name="Mackenzie C."/>
            <person name="Madupu R."/>
            <person name="Miller N."/>
            <person name="Shvartsbeyn A."/>
            <person name="Sullivan S.A."/>
            <person name="Vaudin M."/>
            <person name="Wiegand R."/>
            <person name="Kaplan H.B."/>
        </authorList>
    </citation>
    <scope>NUCLEOTIDE SEQUENCE [LARGE SCALE GENOMIC DNA]</scope>
    <source>
        <strain evidence="3">DK1622</strain>
    </source>
</reference>
<dbReference type="EMBL" id="CP000113">
    <property type="protein sequence ID" value="ABF89002.1"/>
    <property type="molecule type" value="Genomic_DNA"/>
</dbReference>
<evidence type="ECO:0000313" key="2">
    <source>
        <dbReference type="EMBL" id="ABF89002.1"/>
    </source>
</evidence>
<dbReference type="HOGENOM" id="CLU_1914135_0_0_7"/>
<dbReference type="STRING" id="246197.MXAN_1834"/>
<dbReference type="KEGG" id="mxa:MXAN_1834"/>
<dbReference type="AlphaFoldDB" id="Q1DB93"/>
<name>Q1DB93_MYXXD</name>
<keyword evidence="3" id="KW-1185">Reference proteome</keyword>
<proteinExistence type="predicted"/>
<sequence>MAIHEITAEDVLQRCARCGSGNRLSLDTLEVGVARREDVDDGLVQLPPCPACRSTEFLIRAPEGEPEHPAPGSFGHLHRLLVGHVHAELVKRGRLHTVLKPKGGGAGKVVVRPLSQEARERWFPQGLRIEVPPGERRAHPEASSQDTPSTS</sequence>
<dbReference type="GeneID" id="41359251"/>
<dbReference type="RefSeq" id="WP_011551936.1">
    <property type="nucleotide sequence ID" value="NC_008095.1"/>
</dbReference>
<feature type="region of interest" description="Disordered" evidence="1">
    <location>
        <begin position="123"/>
        <end position="151"/>
    </location>
</feature>
<dbReference type="OrthoDB" id="5513069at2"/>